<reference evidence="2" key="1">
    <citation type="submission" date="2020-08" db="EMBL/GenBank/DDBJ databases">
        <authorList>
            <person name="Shumante A."/>
            <person name="Zimin A.V."/>
            <person name="Puiu D."/>
            <person name="Salzberg S.L."/>
        </authorList>
    </citation>
    <scope>NUCLEOTIDE SEQUENCE</scope>
    <source>
        <strain evidence="2">WC2-LM</strain>
        <tissue evidence="2">Liver</tissue>
    </source>
</reference>
<comment type="caution">
    <text evidence="2">The sequence shown here is derived from an EMBL/GenBank/DDBJ whole genome shotgun (WGS) entry which is preliminary data.</text>
</comment>
<feature type="compositionally biased region" description="Low complexity" evidence="1">
    <location>
        <begin position="244"/>
        <end position="254"/>
    </location>
</feature>
<organism evidence="2 3">
    <name type="scientific">Marmota monax</name>
    <name type="common">Woodchuck</name>
    <dbReference type="NCBI Taxonomy" id="9995"/>
    <lineage>
        <taxon>Eukaryota</taxon>
        <taxon>Metazoa</taxon>
        <taxon>Chordata</taxon>
        <taxon>Craniata</taxon>
        <taxon>Vertebrata</taxon>
        <taxon>Euteleostomi</taxon>
        <taxon>Mammalia</taxon>
        <taxon>Eutheria</taxon>
        <taxon>Euarchontoglires</taxon>
        <taxon>Glires</taxon>
        <taxon>Rodentia</taxon>
        <taxon>Sciuromorpha</taxon>
        <taxon>Sciuridae</taxon>
        <taxon>Xerinae</taxon>
        <taxon>Marmotini</taxon>
        <taxon>Marmota</taxon>
    </lineage>
</organism>
<name>A0A834R051_MARMO</name>
<feature type="region of interest" description="Disordered" evidence="1">
    <location>
        <begin position="205"/>
        <end position="254"/>
    </location>
</feature>
<protein>
    <submittedName>
        <fullName evidence="2">Uncharacterized protein</fullName>
    </submittedName>
</protein>
<accession>A0A834R051</accession>
<evidence type="ECO:0000313" key="2">
    <source>
        <dbReference type="EMBL" id="KAF7487511.1"/>
    </source>
</evidence>
<evidence type="ECO:0000313" key="3">
    <source>
        <dbReference type="Proteomes" id="UP000662637"/>
    </source>
</evidence>
<gene>
    <name evidence="2" type="ORF">GHT09_000030</name>
</gene>
<evidence type="ECO:0000256" key="1">
    <source>
        <dbReference type="SAM" id="MobiDB-lite"/>
    </source>
</evidence>
<feature type="region of interest" description="Disordered" evidence="1">
    <location>
        <begin position="144"/>
        <end position="163"/>
    </location>
</feature>
<dbReference type="AlphaFoldDB" id="A0A834R051"/>
<proteinExistence type="predicted"/>
<sequence length="254" mass="26829">MHPLRPHSRGPSLKPVLAMPASRYPKESTPNSIFSEHKVLQVSWVSCNIAASPLPATVGMRPTCLSLRAHARAPGGFPATPMLTLGHESSSRAGGSARLFGGEAGWGAVVQGRWCAACACAEAGGSASRAGRWRRRRRRRLECEHGPGAAGPGAVRPQPCPSASPSWATRPAWRLALATGLCRLEALALARAPVQGSLLQHQLAADSSPRRALRGPPQDCRFQAKAPAGECESWRPRGGELEPEAGAGAWDPKI</sequence>
<dbReference type="EMBL" id="WJEC01000004">
    <property type="protein sequence ID" value="KAF7487511.1"/>
    <property type="molecule type" value="Genomic_DNA"/>
</dbReference>
<dbReference type="Proteomes" id="UP000662637">
    <property type="component" value="Unassembled WGS sequence"/>
</dbReference>